<dbReference type="AlphaFoldDB" id="A0AAV5AI31"/>
<accession>A0AAV5AI31</accession>
<name>A0AAV5AI31_9AGAM</name>
<proteinExistence type="predicted"/>
<comment type="caution">
    <text evidence="1">The sequence shown here is derived from an EMBL/GenBank/DDBJ whole genome shotgun (WGS) entry which is preliminary data.</text>
</comment>
<dbReference type="Proteomes" id="UP001050691">
    <property type="component" value="Unassembled WGS sequence"/>
</dbReference>
<evidence type="ECO:0000313" key="2">
    <source>
        <dbReference type="Proteomes" id="UP001050691"/>
    </source>
</evidence>
<gene>
    <name evidence="1" type="ORF">Clacol_006580</name>
</gene>
<evidence type="ECO:0000313" key="1">
    <source>
        <dbReference type="EMBL" id="GJJ12339.1"/>
    </source>
</evidence>
<dbReference type="EMBL" id="BPWL01000007">
    <property type="protein sequence ID" value="GJJ12339.1"/>
    <property type="molecule type" value="Genomic_DNA"/>
</dbReference>
<reference evidence="1" key="1">
    <citation type="submission" date="2021-10" db="EMBL/GenBank/DDBJ databases">
        <title>De novo Genome Assembly of Clathrus columnatus (Basidiomycota, Fungi) Using Illumina and Nanopore Sequence Data.</title>
        <authorList>
            <person name="Ogiso-Tanaka E."/>
            <person name="Itagaki H."/>
            <person name="Hosoya T."/>
            <person name="Hosaka K."/>
        </authorList>
    </citation>
    <scope>NUCLEOTIDE SEQUENCE</scope>
    <source>
        <strain evidence="1">MO-923</strain>
    </source>
</reference>
<keyword evidence="2" id="KW-1185">Reference proteome</keyword>
<organism evidence="1 2">
    <name type="scientific">Clathrus columnatus</name>
    <dbReference type="NCBI Taxonomy" id="1419009"/>
    <lineage>
        <taxon>Eukaryota</taxon>
        <taxon>Fungi</taxon>
        <taxon>Dikarya</taxon>
        <taxon>Basidiomycota</taxon>
        <taxon>Agaricomycotina</taxon>
        <taxon>Agaricomycetes</taxon>
        <taxon>Phallomycetidae</taxon>
        <taxon>Phallales</taxon>
        <taxon>Clathraceae</taxon>
        <taxon>Clathrus</taxon>
    </lineage>
</organism>
<sequence length="53" mass="6377">MDWLDDLDDLEYVPHVQIDHWLTNQSKDSYDSRDTGIQLRPVSALRKFLFHFV</sequence>
<protein>
    <submittedName>
        <fullName evidence="1">Uncharacterized protein</fullName>
    </submittedName>
</protein>